<gene>
    <name evidence="3" type="ORF">BOX15_Mlig003926g1</name>
</gene>
<organism evidence="3 4">
    <name type="scientific">Macrostomum lignano</name>
    <dbReference type="NCBI Taxonomy" id="282301"/>
    <lineage>
        <taxon>Eukaryota</taxon>
        <taxon>Metazoa</taxon>
        <taxon>Spiralia</taxon>
        <taxon>Lophotrochozoa</taxon>
        <taxon>Platyhelminthes</taxon>
        <taxon>Rhabditophora</taxon>
        <taxon>Macrostomorpha</taxon>
        <taxon>Macrostomida</taxon>
        <taxon>Macrostomidae</taxon>
        <taxon>Macrostomum</taxon>
    </lineage>
</organism>
<dbReference type="Gene3D" id="3.90.70.80">
    <property type="match status" value="1"/>
</dbReference>
<dbReference type="SUPFAM" id="SSF54001">
    <property type="entry name" value="Cysteine proteinases"/>
    <property type="match status" value="1"/>
</dbReference>
<evidence type="ECO:0000313" key="3">
    <source>
        <dbReference type="EMBL" id="PAA83857.1"/>
    </source>
</evidence>
<name>A0A267GEI8_9PLAT</name>
<evidence type="ECO:0000313" key="4">
    <source>
        <dbReference type="Proteomes" id="UP000215902"/>
    </source>
</evidence>
<dbReference type="Pfam" id="PF02338">
    <property type="entry name" value="OTU"/>
    <property type="match status" value="1"/>
</dbReference>
<feature type="region of interest" description="Disordered" evidence="1">
    <location>
        <begin position="71"/>
        <end position="160"/>
    </location>
</feature>
<feature type="domain" description="OTU" evidence="2">
    <location>
        <begin position="176"/>
        <end position="311"/>
    </location>
</feature>
<dbReference type="CDD" id="cd22748">
    <property type="entry name" value="OTU_OTUD6-like"/>
    <property type="match status" value="1"/>
</dbReference>
<feature type="compositionally biased region" description="Basic and acidic residues" evidence="1">
    <location>
        <begin position="134"/>
        <end position="152"/>
    </location>
</feature>
<dbReference type="InterPro" id="IPR050704">
    <property type="entry name" value="Peptidase_C85-like"/>
</dbReference>
<reference evidence="3 4" key="1">
    <citation type="submission" date="2017-06" db="EMBL/GenBank/DDBJ databases">
        <title>A platform for efficient transgenesis in Macrostomum lignano, a flatworm model organism for stem cell research.</title>
        <authorList>
            <person name="Berezikov E."/>
        </authorList>
    </citation>
    <scope>NUCLEOTIDE SEQUENCE [LARGE SCALE GENOMIC DNA]</scope>
    <source>
        <strain evidence="3">DV1</strain>
        <tissue evidence="3">Whole organism</tissue>
    </source>
</reference>
<dbReference type="OrthoDB" id="415023at2759"/>
<dbReference type="GO" id="GO:0004843">
    <property type="term" value="F:cysteine-type deubiquitinase activity"/>
    <property type="evidence" value="ECO:0007669"/>
    <property type="project" value="TreeGrafter"/>
</dbReference>
<feature type="compositionally biased region" description="Basic residues" evidence="1">
    <location>
        <begin position="124"/>
        <end position="133"/>
    </location>
</feature>
<feature type="compositionally biased region" description="Basic and acidic residues" evidence="1">
    <location>
        <begin position="31"/>
        <end position="42"/>
    </location>
</feature>
<dbReference type="InterPro" id="IPR003323">
    <property type="entry name" value="OTU_dom"/>
</dbReference>
<evidence type="ECO:0000259" key="2">
    <source>
        <dbReference type="PROSITE" id="PS50802"/>
    </source>
</evidence>
<dbReference type="STRING" id="282301.A0A267GEI8"/>
<dbReference type="GO" id="GO:0016579">
    <property type="term" value="P:protein deubiquitination"/>
    <property type="evidence" value="ECO:0007669"/>
    <property type="project" value="TreeGrafter"/>
</dbReference>
<dbReference type="PROSITE" id="PS50802">
    <property type="entry name" value="OTU"/>
    <property type="match status" value="1"/>
</dbReference>
<feature type="compositionally biased region" description="Basic and acidic residues" evidence="1">
    <location>
        <begin position="75"/>
        <end position="89"/>
    </location>
</feature>
<comment type="caution">
    <text evidence="3">The sequence shown here is derived from an EMBL/GenBank/DDBJ whole genome shotgun (WGS) entry which is preliminary data.</text>
</comment>
<dbReference type="EMBL" id="NIVC01000401">
    <property type="protein sequence ID" value="PAA83857.1"/>
    <property type="molecule type" value="Genomic_DNA"/>
</dbReference>
<proteinExistence type="predicted"/>
<keyword evidence="4" id="KW-1185">Reference proteome</keyword>
<accession>A0A267GEI8</accession>
<feature type="non-terminal residue" evidence="3">
    <location>
        <position position="1"/>
    </location>
</feature>
<protein>
    <recommendedName>
        <fullName evidence="2">OTU domain-containing protein</fullName>
    </recommendedName>
</protein>
<evidence type="ECO:0000256" key="1">
    <source>
        <dbReference type="SAM" id="MobiDB-lite"/>
    </source>
</evidence>
<dbReference type="Proteomes" id="UP000215902">
    <property type="component" value="Unassembled WGS sequence"/>
</dbReference>
<feature type="region of interest" description="Disordered" evidence="1">
    <location>
        <begin position="24"/>
        <end position="47"/>
    </location>
</feature>
<dbReference type="AlphaFoldDB" id="A0A267GEI8"/>
<dbReference type="InterPro" id="IPR038765">
    <property type="entry name" value="Papain-like_cys_pep_sf"/>
</dbReference>
<dbReference type="PANTHER" id="PTHR12419">
    <property type="entry name" value="OTU DOMAIN CONTAINING PROTEIN"/>
    <property type="match status" value="1"/>
</dbReference>
<dbReference type="PANTHER" id="PTHR12419:SF10">
    <property type="entry name" value="DEUBIQUITINASE OTUD6B"/>
    <property type="match status" value="1"/>
</dbReference>
<sequence length="311" mass="34520">SPPEEEALLARHKQEQKALQAELQRLKKTTPKGDKRRAREVQLESSRLQAELDDRQSVELAELRAGCLRLGGGESAEHNNNKNGADDKNIGNNGSTTDADAEDRREVGEEEDEQLAPQQQQQQKKSKAAKRREKKAEAAAKQRQEAERRAAEEAENPSESAIELARIRDRLSALGFDLHEVAADGSCLYAAVQHQLGQRRGRHESVAALRRLAAEAIRASPGHYAPFLDEDVELEAYANLVESSSEWGGQLELRALSEALRLPIRVLQAGPPDLLVGEEFLAEVGEDATLTVTFHRHLMRSGEHYNSVKPR</sequence>